<protein>
    <submittedName>
        <fullName evidence="2">Drug/sodium antiporter</fullName>
    </submittedName>
</protein>
<keyword evidence="1" id="KW-0472">Membrane</keyword>
<feature type="transmembrane region" description="Helical" evidence="1">
    <location>
        <begin position="50"/>
        <end position="70"/>
    </location>
</feature>
<reference evidence="2" key="1">
    <citation type="submission" date="2018-06" db="EMBL/GenBank/DDBJ databases">
        <authorList>
            <consortium name="Pathogen Informatics"/>
            <person name="Doyle S."/>
        </authorList>
    </citation>
    <scope>NUCLEOTIDE SEQUENCE</scope>
    <source>
        <strain evidence="2">NCTC13307</strain>
    </source>
</reference>
<proteinExistence type="predicted"/>
<feature type="transmembrane region" description="Helical" evidence="1">
    <location>
        <begin position="18"/>
        <end position="38"/>
    </location>
</feature>
<evidence type="ECO:0000256" key="1">
    <source>
        <dbReference type="SAM" id="Phobius"/>
    </source>
</evidence>
<name>A0A381KP67_CLODI</name>
<gene>
    <name evidence="2" type="ORF">NCTC13307_04710</name>
</gene>
<dbReference type="EMBL" id="UFWD01000003">
    <property type="protein sequence ID" value="SUY83580.1"/>
    <property type="molecule type" value="Genomic_DNA"/>
</dbReference>
<keyword evidence="1" id="KW-1133">Transmembrane helix</keyword>
<evidence type="ECO:0000313" key="2">
    <source>
        <dbReference type="EMBL" id="SUY83580.1"/>
    </source>
</evidence>
<keyword evidence="1" id="KW-0812">Transmembrane</keyword>
<dbReference type="AlphaFoldDB" id="A0A381KP67"/>
<accession>A0A381KP67</accession>
<sequence length="71" mass="7867">MCLEIITTGAFKGLGRTYIPSIIITILTGARVPLAYFISRPEMLGLNGVWWSITLSSILKGTLMISLLYLY</sequence>
<organism evidence="2">
    <name type="scientific">Clostridioides difficile</name>
    <name type="common">Peptoclostridium difficile</name>
    <dbReference type="NCBI Taxonomy" id="1496"/>
    <lineage>
        <taxon>Bacteria</taxon>
        <taxon>Bacillati</taxon>
        <taxon>Bacillota</taxon>
        <taxon>Clostridia</taxon>
        <taxon>Peptostreptococcales</taxon>
        <taxon>Peptostreptococcaceae</taxon>
        <taxon>Clostridioides</taxon>
    </lineage>
</organism>